<dbReference type="eggNOG" id="COG0457">
    <property type="taxonomic scope" value="Bacteria"/>
</dbReference>
<dbReference type="SUPFAM" id="SSF81901">
    <property type="entry name" value="HCP-like"/>
    <property type="match status" value="1"/>
</dbReference>
<comment type="caution">
    <text evidence="3">The sequence shown here is derived from an EMBL/GenBank/DDBJ whole genome shotgun (WGS) entry which is preliminary data.</text>
</comment>
<name>C0CKJ0_BLAHS</name>
<evidence type="ECO:0000256" key="1">
    <source>
        <dbReference type="PROSITE-ProRule" id="PRU00339"/>
    </source>
</evidence>
<feature type="repeat" description="TPR" evidence="1">
    <location>
        <begin position="531"/>
        <end position="564"/>
    </location>
</feature>
<keyword evidence="1" id="KW-0802">TPR repeat</keyword>
<accession>C0CKJ0</accession>
<reference evidence="3 4" key="1">
    <citation type="submission" date="2009-01" db="EMBL/GenBank/DDBJ databases">
        <authorList>
            <person name="Fulton L."/>
            <person name="Clifton S."/>
            <person name="Fulton B."/>
            <person name="Xu J."/>
            <person name="Minx P."/>
            <person name="Pepin K.H."/>
            <person name="Johnson M."/>
            <person name="Bhonagiri V."/>
            <person name="Nash W.E."/>
            <person name="Mardis E.R."/>
            <person name="Wilson R.K."/>
        </authorList>
    </citation>
    <scope>NUCLEOTIDE SEQUENCE [LARGE SCALE GENOMIC DNA]</scope>
    <source>
        <strain evidence="4">DSM 10507 / JCM 14656 / S5a33</strain>
    </source>
</reference>
<protein>
    <recommendedName>
        <fullName evidence="2">DUF5107 domain-containing protein</fullName>
    </recommendedName>
</protein>
<evidence type="ECO:0000313" key="4">
    <source>
        <dbReference type="Proteomes" id="UP000003100"/>
    </source>
</evidence>
<dbReference type="InterPro" id="IPR033396">
    <property type="entry name" value="DUF5107"/>
</dbReference>
<dbReference type="EMBL" id="ACBZ01000069">
    <property type="protein sequence ID" value="EEG49680.1"/>
    <property type="molecule type" value="Genomic_DNA"/>
</dbReference>
<dbReference type="PROSITE" id="PS50005">
    <property type="entry name" value="TPR"/>
    <property type="match status" value="1"/>
</dbReference>
<evidence type="ECO:0000313" key="3">
    <source>
        <dbReference type="EMBL" id="EEG49680.1"/>
    </source>
</evidence>
<keyword evidence="4" id="KW-1185">Reference proteome</keyword>
<dbReference type="HOGENOM" id="CLU_028176_0_0_9"/>
<sequence length="700" mass="81586">MRAYIEVEKIQGCYIEGEHPLPIFRDMEENKPSRGDGTLAAEEEKQLGEHTGFRVLPYRMQDKYSREKKPIFLKTVVLENEKRRAVFLPEYGGRLQSFVNKETGKEILYRNPVFQPANLGIRNAWFSGGVEWNAAQYGHTVYSSSPVYFAKCIGKDGEEFVRMYEFERMKRLYIQIDFHLPKGAETLFLHVKIQNLDDEKKSMYWWTNIAIQAEEKLRVFSGTDEVMYLHPESISDNVNPVRVFGHTRLPDLPTLPGKDSSYPSNADYSNEFFFQNPEKPEACWSAAAYGDGRVFFEESTLPLRYRKMFCWGRHPGGRRWCSYLATETEGNYVELQAGLTPTQLNGIEIPGKTVWEFTQAIGETRMEDIQAPYQKDYGRARKSVEQQVHQALGEEELACWEAYFKEMSVKKAERILSAGTGWGTLERQRCEKEGEGFPSWLEFEDSALGAPQYPWMFLLENGFLPELDVMEAPKSWMVDAKFEHLLRHSLADQKGDHYLAHLHMGVMEYENGNRTAGINEWRKSLEQKASPIAYRNLAYDEKMQGNQNQAIEYMKKAVELEDNKIDKVFSEEYMALLLEAKRYENAWDYYCSLPMKRQESDRLTLQAGLAGVEIGQEAFVEAVLHREFSCIREGDTSLTDLYFRYQAKKRMQEIKDCDEQEAARYVEENLNPPEEIDFRMFVKRERTDENKYRERNFPAT</sequence>
<dbReference type="RefSeq" id="WP_005947411.1">
    <property type="nucleotide sequence ID" value="NZ_CP136423.1"/>
</dbReference>
<feature type="domain" description="DUF5107" evidence="2">
    <location>
        <begin position="55"/>
        <end position="344"/>
    </location>
</feature>
<dbReference type="PATRIC" id="fig|476272.21.peg.2708"/>
<dbReference type="Proteomes" id="UP000003100">
    <property type="component" value="Unassembled WGS sequence"/>
</dbReference>
<organism evidence="3 4">
    <name type="scientific">Blautia hydrogenotrophica (strain DSM 10507 / JCM 14656 / S5a33)</name>
    <name type="common">Ruminococcus hydrogenotrophicus</name>
    <dbReference type="NCBI Taxonomy" id="476272"/>
    <lineage>
        <taxon>Bacteria</taxon>
        <taxon>Bacillati</taxon>
        <taxon>Bacillota</taxon>
        <taxon>Clostridia</taxon>
        <taxon>Lachnospirales</taxon>
        <taxon>Lachnospiraceae</taxon>
        <taxon>Blautia</taxon>
    </lineage>
</organism>
<proteinExistence type="predicted"/>
<dbReference type="InterPro" id="IPR019734">
    <property type="entry name" value="TPR_rpt"/>
</dbReference>
<evidence type="ECO:0000259" key="2">
    <source>
        <dbReference type="Pfam" id="PF17128"/>
    </source>
</evidence>
<dbReference type="InterPro" id="IPR011990">
    <property type="entry name" value="TPR-like_helical_dom_sf"/>
</dbReference>
<dbReference type="AlphaFoldDB" id="C0CKJ0"/>
<gene>
    <name evidence="3" type="ORF">RUMHYD_01360</name>
</gene>
<dbReference type="Gene3D" id="1.25.40.10">
    <property type="entry name" value="Tetratricopeptide repeat domain"/>
    <property type="match status" value="1"/>
</dbReference>
<dbReference type="Pfam" id="PF17128">
    <property type="entry name" value="DUF5107"/>
    <property type="match status" value="1"/>
</dbReference>
<reference evidence="3 4" key="2">
    <citation type="submission" date="2009-02" db="EMBL/GenBank/DDBJ databases">
        <title>Draft genome sequence of Blautia hydrogenotrophica DSM 10507 (Ruminococcus hydrogenotrophicus DSM 10507).</title>
        <authorList>
            <person name="Sudarsanam P."/>
            <person name="Ley R."/>
            <person name="Guruge J."/>
            <person name="Turnbaugh P.J."/>
            <person name="Mahowald M."/>
            <person name="Liep D."/>
            <person name="Gordon J."/>
        </authorList>
    </citation>
    <scope>NUCLEOTIDE SEQUENCE [LARGE SCALE GENOMIC DNA]</scope>
    <source>
        <strain evidence="4">DSM 10507 / JCM 14656 / S5a33</strain>
    </source>
</reference>
<dbReference type="GeneID" id="86820587"/>